<dbReference type="PANTHER" id="PTHR47816">
    <property type="entry name" value="RIBOSOMAL RNA SMALL SUBUNIT METHYLTRANSFERASE C"/>
    <property type="match status" value="1"/>
</dbReference>
<name>A0A3A5MM58_9MICO</name>
<dbReference type="InterPro" id="IPR046977">
    <property type="entry name" value="RsmC/RlmG"/>
</dbReference>
<dbReference type="GO" id="GO:0032259">
    <property type="term" value="P:methylation"/>
    <property type="evidence" value="ECO:0007669"/>
    <property type="project" value="UniProtKB-KW"/>
</dbReference>
<dbReference type="SUPFAM" id="SSF53335">
    <property type="entry name" value="S-adenosyl-L-methionine-dependent methyltransferases"/>
    <property type="match status" value="1"/>
</dbReference>
<evidence type="ECO:0000313" key="5">
    <source>
        <dbReference type="Proteomes" id="UP000272015"/>
    </source>
</evidence>
<keyword evidence="1 4" id="KW-0489">Methyltransferase</keyword>
<dbReference type="RefSeq" id="WP_119974406.1">
    <property type="nucleotide sequence ID" value="NZ_JBHSQA010000003.1"/>
</dbReference>
<dbReference type="Proteomes" id="UP000272015">
    <property type="component" value="Unassembled WGS sequence"/>
</dbReference>
<organism evidence="4 5">
    <name type="scientific">Cryobacterium melibiosiphilum</name>
    <dbReference type="NCBI Taxonomy" id="995039"/>
    <lineage>
        <taxon>Bacteria</taxon>
        <taxon>Bacillati</taxon>
        <taxon>Actinomycetota</taxon>
        <taxon>Actinomycetes</taxon>
        <taxon>Micrococcales</taxon>
        <taxon>Microbacteriaceae</taxon>
        <taxon>Cryobacterium</taxon>
    </lineage>
</organism>
<feature type="domain" description="Methyltransferase small" evidence="3">
    <location>
        <begin position="44"/>
        <end position="193"/>
    </location>
</feature>
<protein>
    <submittedName>
        <fullName evidence="4">Methyltransferase domain-containing protein</fullName>
    </submittedName>
</protein>
<dbReference type="AlphaFoldDB" id="A0A3A5MM58"/>
<evidence type="ECO:0000256" key="1">
    <source>
        <dbReference type="ARBA" id="ARBA00022603"/>
    </source>
</evidence>
<keyword evidence="5" id="KW-1185">Reference proteome</keyword>
<dbReference type="Pfam" id="PF05175">
    <property type="entry name" value="MTS"/>
    <property type="match status" value="1"/>
</dbReference>
<comment type="caution">
    <text evidence="4">The sequence shown here is derived from an EMBL/GenBank/DDBJ whole genome shotgun (WGS) entry which is preliminary data.</text>
</comment>
<keyword evidence="2 4" id="KW-0808">Transferase</keyword>
<dbReference type="InterPro" id="IPR029063">
    <property type="entry name" value="SAM-dependent_MTases_sf"/>
</dbReference>
<reference evidence="4 5" key="1">
    <citation type="submission" date="2018-09" db="EMBL/GenBank/DDBJ databases">
        <title>Novel species of Cryobacterium.</title>
        <authorList>
            <person name="Liu Q."/>
            <person name="Xin Y.-H."/>
        </authorList>
    </citation>
    <scope>NUCLEOTIDE SEQUENCE [LARGE SCALE GENOMIC DNA]</scope>
    <source>
        <strain evidence="4 5">Hh39</strain>
    </source>
</reference>
<dbReference type="Gene3D" id="3.40.50.150">
    <property type="entry name" value="Vaccinia Virus protein VP39"/>
    <property type="match status" value="1"/>
</dbReference>
<dbReference type="PANTHER" id="PTHR47816:SF4">
    <property type="entry name" value="RIBOSOMAL RNA SMALL SUBUNIT METHYLTRANSFERASE C"/>
    <property type="match status" value="1"/>
</dbReference>
<dbReference type="EMBL" id="QZVS01000079">
    <property type="protein sequence ID" value="RJT88929.1"/>
    <property type="molecule type" value="Genomic_DNA"/>
</dbReference>
<evidence type="ECO:0000313" key="4">
    <source>
        <dbReference type="EMBL" id="RJT88929.1"/>
    </source>
</evidence>
<dbReference type="InterPro" id="IPR007848">
    <property type="entry name" value="Small_mtfrase_dom"/>
</dbReference>
<dbReference type="CDD" id="cd02440">
    <property type="entry name" value="AdoMet_MTases"/>
    <property type="match status" value="1"/>
</dbReference>
<sequence length="216" mass="23773">MSPEHEQSSEPLPAPAAEHYFSATSQSELRTREITVQLAGAPREVVTANAVFSPQHLDGGTEVLLKNIPEPPETGTFLDLGCGWGPIALHLALSSPAATVWAVDVNERALTLVRTNAARLGLTNVIAAFPQDVPADIRFDTIWSNPPIRVGKEMLHDIMLTWLPRLKADTTGWLVVQRNLGSDSLHRWLEAELPGDFEVTRDTISKGFRVLRVDRD</sequence>
<accession>A0A3A5MM58</accession>
<evidence type="ECO:0000259" key="3">
    <source>
        <dbReference type="Pfam" id="PF05175"/>
    </source>
</evidence>
<dbReference type="OrthoDB" id="9764961at2"/>
<evidence type="ECO:0000256" key="2">
    <source>
        <dbReference type="ARBA" id="ARBA00022679"/>
    </source>
</evidence>
<proteinExistence type="predicted"/>
<dbReference type="GO" id="GO:0008757">
    <property type="term" value="F:S-adenosylmethionine-dependent methyltransferase activity"/>
    <property type="evidence" value="ECO:0007669"/>
    <property type="project" value="InterPro"/>
</dbReference>
<gene>
    <name evidence="4" type="ORF">D6T64_09125</name>
</gene>